<dbReference type="PANTHER" id="PTHR35604">
    <property type="entry name" value="TRANSPOSASE INSH FOR INSERTION SEQUENCE ELEMENT IS5A-RELATED"/>
    <property type="match status" value="1"/>
</dbReference>
<sequence>MKQMTFADAEYAGKRKQTRKELFLIEMDQVVPWKGLIALIEPHYPKGEGGRPAYPLMAMLRVHLMQNWFGYSDPAMEEALYETTILRQFAGLSLERIPDETTILNFRRRLEKQELAAGILAVINGYLGDRGLSLRQGTIVDATLIHAPSSTKNQDGKRDPEMHQTKKGNQYYFGMKAHIGADAESGLVHSVVGTAANVADVTQVDKLLHGEENMVGADAGYTGVEKRPEHEGREVIWQIAARRSTYKRLSKRSALYKAKRKIEKAKAQVRAKIEPPFRVIKRQFGYVKTRFRGLAKNTAQLVTLFALSNLWMARRHLLTNAGEVRL</sequence>
<dbReference type="AlphaFoldDB" id="A0A1H0XI36"/>
<keyword evidence="5" id="KW-0233">DNA recombination</keyword>
<dbReference type="GeneID" id="300934313"/>
<feature type="domain" description="Transposase IS4-like" evidence="6">
    <location>
        <begin position="135"/>
        <end position="310"/>
    </location>
</feature>
<evidence type="ECO:0000259" key="6">
    <source>
        <dbReference type="Pfam" id="PF01609"/>
    </source>
</evidence>
<evidence type="ECO:0000259" key="7">
    <source>
        <dbReference type="Pfam" id="PF05598"/>
    </source>
</evidence>
<evidence type="ECO:0000313" key="9">
    <source>
        <dbReference type="Proteomes" id="UP000199460"/>
    </source>
</evidence>
<protein>
    <submittedName>
        <fullName evidence="8">Transposase, IS4 family /transposase, IS5 family</fullName>
    </submittedName>
</protein>
<dbReference type="Pfam" id="PF01609">
    <property type="entry name" value="DDE_Tnp_1"/>
    <property type="match status" value="1"/>
</dbReference>
<evidence type="ECO:0000256" key="4">
    <source>
        <dbReference type="ARBA" id="ARBA00023125"/>
    </source>
</evidence>
<name>A0A1H0XI36_9GAMM</name>
<keyword evidence="3" id="KW-0815">Transposition</keyword>
<dbReference type="InterPro" id="IPR002559">
    <property type="entry name" value="Transposase_11"/>
</dbReference>
<evidence type="ECO:0000256" key="2">
    <source>
        <dbReference type="ARBA" id="ARBA00010075"/>
    </source>
</evidence>
<organism evidence="8 9">
    <name type="scientific">Ectopseudomonas guguanensis</name>
    <dbReference type="NCBI Taxonomy" id="1198456"/>
    <lineage>
        <taxon>Bacteria</taxon>
        <taxon>Pseudomonadati</taxon>
        <taxon>Pseudomonadota</taxon>
        <taxon>Gammaproteobacteria</taxon>
        <taxon>Pseudomonadales</taxon>
        <taxon>Pseudomonadaceae</taxon>
        <taxon>Ectopseudomonas</taxon>
    </lineage>
</organism>
<dbReference type="RefSeq" id="WP_090435414.1">
    <property type="nucleotide sequence ID" value="NZ_FNJJ01000023.1"/>
</dbReference>
<evidence type="ECO:0000256" key="1">
    <source>
        <dbReference type="ARBA" id="ARBA00003544"/>
    </source>
</evidence>
<dbReference type="Pfam" id="PF05598">
    <property type="entry name" value="DUF772"/>
    <property type="match status" value="1"/>
</dbReference>
<accession>A0A1H0XI36</accession>
<keyword evidence="4" id="KW-0238">DNA-binding</keyword>
<evidence type="ECO:0000313" key="8">
    <source>
        <dbReference type="EMBL" id="SDQ02495.1"/>
    </source>
</evidence>
<reference evidence="9" key="1">
    <citation type="submission" date="2016-10" db="EMBL/GenBank/DDBJ databases">
        <authorList>
            <person name="Varghese N."/>
            <person name="Submissions S."/>
        </authorList>
    </citation>
    <scope>NUCLEOTIDE SEQUENCE [LARGE SCALE GENOMIC DNA]</scope>
    <source>
        <strain evidence="9">JCM 18416</strain>
    </source>
</reference>
<dbReference type="GO" id="GO:0003677">
    <property type="term" value="F:DNA binding"/>
    <property type="evidence" value="ECO:0007669"/>
    <property type="project" value="UniProtKB-KW"/>
</dbReference>
<gene>
    <name evidence="8" type="ORF">SAMN05216213_1235</name>
</gene>
<dbReference type="InterPro" id="IPR047959">
    <property type="entry name" value="Transpos_IS5"/>
</dbReference>
<comment type="function">
    <text evidence="1">Involved in the transposition of the insertion sequence IS5.</text>
</comment>
<dbReference type="Proteomes" id="UP000199460">
    <property type="component" value="Unassembled WGS sequence"/>
</dbReference>
<dbReference type="NCBIfam" id="NF033581">
    <property type="entry name" value="transpos_IS5_4"/>
    <property type="match status" value="1"/>
</dbReference>
<evidence type="ECO:0000256" key="3">
    <source>
        <dbReference type="ARBA" id="ARBA00022578"/>
    </source>
</evidence>
<dbReference type="GO" id="GO:0006313">
    <property type="term" value="P:DNA transposition"/>
    <property type="evidence" value="ECO:0007669"/>
    <property type="project" value="InterPro"/>
</dbReference>
<dbReference type="OrthoDB" id="9774608at2"/>
<feature type="domain" description="Transposase InsH N-terminal" evidence="7">
    <location>
        <begin position="17"/>
        <end position="109"/>
    </location>
</feature>
<evidence type="ECO:0000256" key="5">
    <source>
        <dbReference type="ARBA" id="ARBA00023172"/>
    </source>
</evidence>
<dbReference type="EMBL" id="FNJJ01000023">
    <property type="protein sequence ID" value="SDQ02495.1"/>
    <property type="molecule type" value="Genomic_DNA"/>
</dbReference>
<dbReference type="GO" id="GO:0004803">
    <property type="term" value="F:transposase activity"/>
    <property type="evidence" value="ECO:0007669"/>
    <property type="project" value="InterPro"/>
</dbReference>
<dbReference type="InterPro" id="IPR008490">
    <property type="entry name" value="Transposase_InsH_N"/>
</dbReference>
<proteinExistence type="inferred from homology"/>
<comment type="similarity">
    <text evidence="2">Belongs to the transposase 11 family.</text>
</comment>
<dbReference type="PANTHER" id="PTHR35604:SF2">
    <property type="entry name" value="TRANSPOSASE INSH FOR INSERTION SEQUENCE ELEMENT IS5A-RELATED"/>
    <property type="match status" value="1"/>
</dbReference>
<keyword evidence="9" id="KW-1185">Reference proteome</keyword>